<protein>
    <submittedName>
        <fullName evidence="10">Blast:Post-GPI attachment to proteins factor 2</fullName>
    </submittedName>
</protein>
<dbReference type="InterPro" id="IPR039545">
    <property type="entry name" value="PGAP2"/>
</dbReference>
<keyword evidence="4 8" id="KW-0812">Transmembrane</keyword>
<evidence type="ECO:0000313" key="11">
    <source>
        <dbReference type="Proteomes" id="UP000268350"/>
    </source>
</evidence>
<dbReference type="OrthoDB" id="68581at2759"/>
<evidence type="ECO:0000256" key="8">
    <source>
        <dbReference type="SAM" id="Phobius"/>
    </source>
</evidence>
<accession>A0A3B0JEP9</accession>
<keyword evidence="11" id="KW-1185">Reference proteome</keyword>
<name>A0A3B0JEP9_DROGU</name>
<feature type="transmembrane region" description="Helical" evidence="8">
    <location>
        <begin position="109"/>
        <end position="133"/>
    </location>
</feature>
<proteinExistence type="inferred from homology"/>
<organism evidence="10 11">
    <name type="scientific">Drosophila guanche</name>
    <name type="common">Fruit fly</name>
    <dbReference type="NCBI Taxonomy" id="7266"/>
    <lineage>
        <taxon>Eukaryota</taxon>
        <taxon>Metazoa</taxon>
        <taxon>Ecdysozoa</taxon>
        <taxon>Arthropoda</taxon>
        <taxon>Hexapoda</taxon>
        <taxon>Insecta</taxon>
        <taxon>Pterygota</taxon>
        <taxon>Neoptera</taxon>
        <taxon>Endopterygota</taxon>
        <taxon>Diptera</taxon>
        <taxon>Brachycera</taxon>
        <taxon>Muscomorpha</taxon>
        <taxon>Ephydroidea</taxon>
        <taxon>Drosophilidae</taxon>
        <taxon>Drosophila</taxon>
        <taxon>Sophophora</taxon>
    </lineage>
</organism>
<evidence type="ECO:0000256" key="6">
    <source>
        <dbReference type="ARBA" id="ARBA00023034"/>
    </source>
</evidence>
<feature type="domain" description="CWH43-like N-terminal" evidence="9">
    <location>
        <begin position="27"/>
        <end position="258"/>
    </location>
</feature>
<reference evidence="11" key="1">
    <citation type="submission" date="2018-01" db="EMBL/GenBank/DDBJ databases">
        <authorList>
            <person name="Alioto T."/>
            <person name="Alioto T."/>
        </authorList>
    </citation>
    <scope>NUCLEOTIDE SEQUENCE [LARGE SCALE GENOMIC DNA]</scope>
</reference>
<evidence type="ECO:0000259" key="9">
    <source>
        <dbReference type="Pfam" id="PF10277"/>
    </source>
</evidence>
<feature type="transmembrane region" description="Helical" evidence="8">
    <location>
        <begin position="185"/>
        <end position="205"/>
    </location>
</feature>
<evidence type="ECO:0000256" key="5">
    <source>
        <dbReference type="ARBA" id="ARBA00022989"/>
    </source>
</evidence>
<evidence type="ECO:0000256" key="4">
    <source>
        <dbReference type="ARBA" id="ARBA00022692"/>
    </source>
</evidence>
<dbReference type="GO" id="GO:0000139">
    <property type="term" value="C:Golgi membrane"/>
    <property type="evidence" value="ECO:0007669"/>
    <property type="project" value="UniProtKB-SubCell"/>
</dbReference>
<dbReference type="GO" id="GO:0005789">
    <property type="term" value="C:endoplasmic reticulum membrane"/>
    <property type="evidence" value="ECO:0007669"/>
    <property type="project" value="TreeGrafter"/>
</dbReference>
<comment type="subcellular location">
    <subcellularLocation>
        <location evidence="1">Golgi apparatus membrane</location>
        <topology evidence="1">Multi-pass membrane protein</topology>
    </subcellularLocation>
</comment>
<feature type="transmembrane region" description="Helical" evidence="8">
    <location>
        <begin position="78"/>
        <end position="97"/>
    </location>
</feature>
<sequence length="274" mass="31476">MHSIPELPISVQDVQPKSRIRIRVAPLLAAGHASVPIAVIFYLFMAILTNYEGTTYTACTRLNVFPSLSAVARSQHSGWQITCCTNLPFSLLTSWFYSRYYRRSLPRKVRLFGCLLALLIVQTSCSFFLWGMYPNIAGESTLHRAVAISLFVSCAILMAGCFVLHKYYICEGKESQQQLAYRLKCKLVVTYFTAVPIMWFCYFLHEHFCFPFGECGRWLHLLNLIGIFAAYSVFGLCEFVNICSTFLYLATCYFDFYNVHICHDQRLGFFLSEF</sequence>
<dbReference type="InterPro" id="IPR019402">
    <property type="entry name" value="CWH43_N"/>
</dbReference>
<feature type="transmembrane region" description="Helical" evidence="8">
    <location>
        <begin position="145"/>
        <end position="164"/>
    </location>
</feature>
<keyword evidence="7 8" id="KW-0472">Membrane</keyword>
<dbReference type="GO" id="GO:0006506">
    <property type="term" value="P:GPI anchor biosynthetic process"/>
    <property type="evidence" value="ECO:0007669"/>
    <property type="project" value="UniProtKB-KW"/>
</dbReference>
<evidence type="ECO:0000313" key="10">
    <source>
        <dbReference type="EMBL" id="SPP79133.1"/>
    </source>
</evidence>
<dbReference type="PANTHER" id="PTHR12892">
    <property type="entry name" value="FGF RECEPTOR ACTIVATING PROTEIN 1"/>
    <property type="match status" value="1"/>
</dbReference>
<dbReference type="AlphaFoldDB" id="A0A3B0JEP9"/>
<evidence type="ECO:0000256" key="2">
    <source>
        <dbReference type="ARBA" id="ARBA00007414"/>
    </source>
</evidence>
<dbReference type="PANTHER" id="PTHR12892:SF11">
    <property type="entry name" value="POST-GPI ATTACHMENT TO PROTEINS FACTOR 2"/>
    <property type="match status" value="1"/>
</dbReference>
<keyword evidence="5 8" id="KW-1133">Transmembrane helix</keyword>
<keyword evidence="6" id="KW-0333">Golgi apparatus</keyword>
<comment type="similarity">
    <text evidence="2">Belongs to the PGAP2 family.</text>
</comment>
<evidence type="ECO:0000256" key="3">
    <source>
        <dbReference type="ARBA" id="ARBA00022502"/>
    </source>
</evidence>
<feature type="transmembrane region" description="Helical" evidence="8">
    <location>
        <begin position="27"/>
        <end position="48"/>
    </location>
</feature>
<feature type="transmembrane region" description="Helical" evidence="8">
    <location>
        <begin position="225"/>
        <end position="250"/>
    </location>
</feature>
<dbReference type="EMBL" id="OUUW01000004">
    <property type="protein sequence ID" value="SPP79133.1"/>
    <property type="molecule type" value="Genomic_DNA"/>
</dbReference>
<dbReference type="Proteomes" id="UP000268350">
    <property type="component" value="Unassembled WGS sequence"/>
</dbReference>
<evidence type="ECO:0000256" key="7">
    <source>
        <dbReference type="ARBA" id="ARBA00023136"/>
    </source>
</evidence>
<evidence type="ECO:0000256" key="1">
    <source>
        <dbReference type="ARBA" id="ARBA00004653"/>
    </source>
</evidence>
<keyword evidence="3" id="KW-0337">GPI-anchor biosynthesis</keyword>
<gene>
    <name evidence="10" type="ORF">DGUA_6G011920</name>
</gene>
<dbReference type="Pfam" id="PF10277">
    <property type="entry name" value="Frag1"/>
    <property type="match status" value="1"/>
</dbReference>
<dbReference type="OMA" id="EFISCEC"/>